<evidence type="ECO:0000256" key="1">
    <source>
        <dbReference type="ARBA" id="ARBA00003860"/>
    </source>
</evidence>
<evidence type="ECO:0000256" key="7">
    <source>
        <dbReference type="ARBA" id="ARBA00022631"/>
    </source>
</evidence>
<protein>
    <recommendedName>
        <fullName evidence="6 12">Uricase</fullName>
        <ecNumber evidence="5 12">1.7.3.3</ecNumber>
    </recommendedName>
    <alternativeName>
        <fullName evidence="10 12">Urate oxidase</fullName>
    </alternativeName>
</protein>
<dbReference type="GO" id="GO:0004846">
    <property type="term" value="F:urate oxidase activity"/>
    <property type="evidence" value="ECO:0007669"/>
    <property type="project" value="UniProtKB-EC"/>
</dbReference>
<evidence type="ECO:0000256" key="5">
    <source>
        <dbReference type="ARBA" id="ARBA00012598"/>
    </source>
</evidence>
<feature type="binding site" evidence="14">
    <location>
        <position position="263"/>
    </location>
    <ligand>
        <name>urate</name>
        <dbReference type="ChEBI" id="CHEBI:17775"/>
    </ligand>
</feature>
<keyword evidence="9 12" id="KW-0576">Peroxisome</keyword>
<evidence type="ECO:0000256" key="3">
    <source>
        <dbReference type="ARBA" id="ARBA00004831"/>
    </source>
</evidence>
<dbReference type="UniPathway" id="UPA00394">
    <property type="reaction ID" value="UER00650"/>
</dbReference>
<dbReference type="STRING" id="105785.A0A2J7RDP2"/>
<keyword evidence="18" id="KW-1185">Reference proteome</keyword>
<feature type="binding site" evidence="14">
    <location>
        <position position="290"/>
    </location>
    <ligand>
        <name>O2</name>
        <dbReference type="ChEBI" id="CHEBI:15379"/>
    </ligand>
</feature>
<feature type="region of interest" description="Disordered" evidence="16">
    <location>
        <begin position="1"/>
        <end position="33"/>
    </location>
</feature>
<reference evidence="17 18" key="1">
    <citation type="submission" date="2017-12" db="EMBL/GenBank/DDBJ databases">
        <title>Hemimetabolous genomes reveal molecular basis of termite eusociality.</title>
        <authorList>
            <person name="Harrison M.C."/>
            <person name="Jongepier E."/>
            <person name="Robertson H.M."/>
            <person name="Arning N."/>
            <person name="Bitard-Feildel T."/>
            <person name="Chao H."/>
            <person name="Childers C.P."/>
            <person name="Dinh H."/>
            <person name="Doddapaneni H."/>
            <person name="Dugan S."/>
            <person name="Gowin J."/>
            <person name="Greiner C."/>
            <person name="Han Y."/>
            <person name="Hu H."/>
            <person name="Hughes D.S.T."/>
            <person name="Huylmans A.-K."/>
            <person name="Kemena C."/>
            <person name="Kremer L.P.M."/>
            <person name="Lee S.L."/>
            <person name="Lopez-Ezquerra A."/>
            <person name="Mallet L."/>
            <person name="Monroy-Kuhn J.M."/>
            <person name="Moser A."/>
            <person name="Murali S.C."/>
            <person name="Muzny D.M."/>
            <person name="Otani S."/>
            <person name="Piulachs M.-D."/>
            <person name="Poelchau M."/>
            <person name="Qu J."/>
            <person name="Schaub F."/>
            <person name="Wada-Katsumata A."/>
            <person name="Worley K.C."/>
            <person name="Xie Q."/>
            <person name="Ylla G."/>
            <person name="Poulsen M."/>
            <person name="Gibbs R.A."/>
            <person name="Schal C."/>
            <person name="Richards S."/>
            <person name="Belles X."/>
            <person name="Korb J."/>
            <person name="Bornberg-Bauer E."/>
        </authorList>
    </citation>
    <scope>NUCLEOTIDE SEQUENCE [LARGE SCALE GENOMIC DNA]</scope>
    <source>
        <tissue evidence="17">Whole body</tissue>
    </source>
</reference>
<comment type="function">
    <text evidence="1 12 15">Catalyzes the oxidation of uric acid to 5-hydroxyisourate, which is further processed to form (S)-allantoin.</text>
</comment>
<feature type="active site" description="Charge relay system" evidence="13">
    <location>
        <position position="51"/>
    </location>
</feature>
<feature type="binding site" evidence="14">
    <location>
        <position position="97"/>
    </location>
    <ligand>
        <name>5-hydroxyisourate</name>
        <dbReference type="ChEBI" id="CHEBI:18072"/>
    </ligand>
</feature>
<comment type="similarity">
    <text evidence="4 12 15">Belongs to the uricase family.</text>
</comment>
<dbReference type="NCBIfam" id="TIGR03383">
    <property type="entry name" value="urate_oxi"/>
    <property type="match status" value="1"/>
</dbReference>
<dbReference type="EMBL" id="NEVH01005285">
    <property type="protein sequence ID" value="PNF38957.1"/>
    <property type="molecule type" value="Genomic_DNA"/>
</dbReference>
<feature type="binding site" evidence="14">
    <location>
        <position position="264"/>
    </location>
    <ligand>
        <name>urate</name>
        <dbReference type="ChEBI" id="CHEBI:17775"/>
    </ligand>
</feature>
<dbReference type="InterPro" id="IPR019842">
    <property type="entry name" value="Uricase_CS"/>
</dbReference>
<dbReference type="FunFam" id="3.10.270.10:FF:000002">
    <property type="entry name" value="Uricase"/>
    <property type="match status" value="1"/>
</dbReference>
<dbReference type="PIRSF" id="PIRSF000241">
    <property type="entry name" value="Urate_oxidase"/>
    <property type="match status" value="1"/>
</dbReference>
<organism evidence="17 18">
    <name type="scientific">Cryptotermes secundus</name>
    <dbReference type="NCBI Taxonomy" id="105785"/>
    <lineage>
        <taxon>Eukaryota</taxon>
        <taxon>Metazoa</taxon>
        <taxon>Ecdysozoa</taxon>
        <taxon>Arthropoda</taxon>
        <taxon>Hexapoda</taxon>
        <taxon>Insecta</taxon>
        <taxon>Pterygota</taxon>
        <taxon>Neoptera</taxon>
        <taxon>Polyneoptera</taxon>
        <taxon>Dictyoptera</taxon>
        <taxon>Blattodea</taxon>
        <taxon>Blattoidea</taxon>
        <taxon>Termitoidae</taxon>
        <taxon>Kalotermitidae</taxon>
        <taxon>Cryptotermitinae</taxon>
        <taxon>Cryptotermes</taxon>
    </lineage>
</organism>
<dbReference type="OrthoDB" id="9992118at2759"/>
<comment type="caution">
    <text evidence="17">The sequence shown here is derived from an EMBL/GenBank/DDBJ whole genome shotgun (WGS) entry which is preliminary data.</text>
</comment>
<keyword evidence="8 12" id="KW-0560">Oxidoreductase</keyword>
<evidence type="ECO:0000256" key="16">
    <source>
        <dbReference type="SAM" id="MobiDB-lite"/>
    </source>
</evidence>
<evidence type="ECO:0000256" key="10">
    <source>
        <dbReference type="ARBA" id="ARBA00031317"/>
    </source>
</evidence>
<dbReference type="SUPFAM" id="SSF55620">
    <property type="entry name" value="Tetrahydrobiopterin biosynthesis enzymes-like"/>
    <property type="match status" value="2"/>
</dbReference>
<dbReference type="PANTHER" id="PTHR42874:SF1">
    <property type="entry name" value="URICASE"/>
    <property type="match status" value="1"/>
</dbReference>
<evidence type="ECO:0000313" key="18">
    <source>
        <dbReference type="Proteomes" id="UP000235965"/>
    </source>
</evidence>
<dbReference type="GO" id="GO:0019628">
    <property type="term" value="P:urate catabolic process"/>
    <property type="evidence" value="ECO:0007669"/>
    <property type="project" value="UniProtKB-UniPathway"/>
</dbReference>
<proteinExistence type="inferred from homology"/>
<feature type="active site" description="Charge relay system" evidence="13">
    <location>
        <position position="96"/>
    </location>
</feature>
<dbReference type="EC" id="1.7.3.3" evidence="5 12"/>
<dbReference type="InParanoid" id="A0A2J7RDP2"/>
<feature type="binding site" evidence="14">
    <location>
        <position position="215"/>
    </location>
    <ligand>
        <name>urate</name>
        <dbReference type="ChEBI" id="CHEBI:17775"/>
    </ligand>
</feature>
<evidence type="ECO:0000256" key="2">
    <source>
        <dbReference type="ARBA" id="ARBA00004275"/>
    </source>
</evidence>
<evidence type="ECO:0000256" key="13">
    <source>
        <dbReference type="PIRSR" id="PIRSR000241-1"/>
    </source>
</evidence>
<evidence type="ECO:0000256" key="14">
    <source>
        <dbReference type="PIRSR" id="PIRSR000241-2"/>
    </source>
</evidence>
<feature type="binding site" evidence="14">
    <location>
        <position position="96"/>
    </location>
    <ligand>
        <name>urate</name>
        <dbReference type="ChEBI" id="CHEBI:17775"/>
    </ligand>
</feature>
<dbReference type="GO" id="GO:0005777">
    <property type="term" value="C:peroxisome"/>
    <property type="evidence" value="ECO:0007669"/>
    <property type="project" value="UniProtKB-SubCell"/>
</dbReference>
<dbReference type="PANTHER" id="PTHR42874">
    <property type="entry name" value="URICASE"/>
    <property type="match status" value="1"/>
</dbReference>
<feature type="binding site" evidence="14">
    <location>
        <position position="198"/>
    </location>
    <ligand>
        <name>urate</name>
        <dbReference type="ChEBI" id="CHEBI:17775"/>
    </ligand>
</feature>
<gene>
    <name evidence="17" type="primary">Uro</name>
    <name evidence="17" type="ORF">B7P43_G06612</name>
</gene>
<evidence type="ECO:0000256" key="9">
    <source>
        <dbReference type="ARBA" id="ARBA00023140"/>
    </source>
</evidence>
<feature type="binding site" evidence="14">
    <location>
        <position position="290"/>
    </location>
    <ligand>
        <name>urate</name>
        <dbReference type="ChEBI" id="CHEBI:17775"/>
    </ligand>
</feature>
<dbReference type="GO" id="GO:0006145">
    <property type="term" value="P:purine nucleobase catabolic process"/>
    <property type="evidence" value="ECO:0007669"/>
    <property type="project" value="TreeGrafter"/>
</dbReference>
<evidence type="ECO:0000256" key="6">
    <source>
        <dbReference type="ARBA" id="ARBA00017098"/>
    </source>
</evidence>
<dbReference type="Proteomes" id="UP000235965">
    <property type="component" value="Unassembled WGS sequence"/>
</dbReference>
<feature type="binding site" evidence="14">
    <location>
        <position position="198"/>
    </location>
    <ligand>
        <name>5-hydroxyisourate</name>
        <dbReference type="ChEBI" id="CHEBI:18072"/>
    </ligand>
</feature>
<feature type="binding site" evidence="14">
    <location>
        <position position="215"/>
    </location>
    <ligand>
        <name>5-hydroxyisourate</name>
        <dbReference type="ChEBI" id="CHEBI:18072"/>
    </ligand>
</feature>
<evidence type="ECO:0000256" key="15">
    <source>
        <dbReference type="RuleBase" id="RU004455"/>
    </source>
</evidence>
<dbReference type="InterPro" id="IPR002042">
    <property type="entry name" value="Uricase"/>
</dbReference>
<feature type="binding site" evidence="14">
    <location>
        <position position="290"/>
    </location>
    <ligand>
        <name>5-hydroxyisourate</name>
        <dbReference type="ChEBI" id="CHEBI:18072"/>
    </ligand>
</feature>
<keyword evidence="7 12" id="KW-0659">Purine metabolism</keyword>
<evidence type="ECO:0000313" key="17">
    <source>
        <dbReference type="EMBL" id="PNF38957.1"/>
    </source>
</evidence>
<evidence type="ECO:0000256" key="12">
    <source>
        <dbReference type="PIRNR" id="PIRNR000241"/>
    </source>
</evidence>
<comment type="pathway">
    <text evidence="3 12">Purine metabolism; urate degradation; (S)-allantoin from urate: step 1/3.</text>
</comment>
<name>A0A2J7RDP2_9NEOP</name>
<dbReference type="PROSITE" id="PS00366">
    <property type="entry name" value="URICASE"/>
    <property type="match status" value="1"/>
</dbReference>
<accession>A0A2J7RDP2</accession>
<dbReference type="Gene3D" id="3.10.270.10">
    <property type="entry name" value="Urate Oxidase"/>
    <property type="match status" value="1"/>
</dbReference>
<dbReference type="Pfam" id="PF01014">
    <property type="entry name" value="Uricase"/>
    <property type="match status" value="2"/>
</dbReference>
<evidence type="ECO:0000256" key="8">
    <source>
        <dbReference type="ARBA" id="ARBA00023002"/>
    </source>
</evidence>
<feature type="binding site" evidence="14">
    <location>
        <position position="97"/>
    </location>
    <ligand>
        <name>urate</name>
        <dbReference type="ChEBI" id="CHEBI:17775"/>
    </ligand>
</feature>
<feature type="binding site" evidence="14">
    <location>
        <position position="96"/>
    </location>
    <ligand>
        <name>5-hydroxyisourate</name>
        <dbReference type="ChEBI" id="CHEBI:18072"/>
    </ligand>
</feature>
<evidence type="ECO:0000256" key="4">
    <source>
        <dbReference type="ARBA" id="ARBA00009760"/>
    </source>
</evidence>
<comment type="catalytic activity">
    <reaction evidence="11 12 15">
        <text>urate + O2 + H2O = 5-hydroxyisourate + H2O2</text>
        <dbReference type="Rhea" id="RHEA:21368"/>
        <dbReference type="ChEBI" id="CHEBI:15377"/>
        <dbReference type="ChEBI" id="CHEBI:15379"/>
        <dbReference type="ChEBI" id="CHEBI:16240"/>
        <dbReference type="ChEBI" id="CHEBI:17775"/>
        <dbReference type="ChEBI" id="CHEBI:18072"/>
        <dbReference type="EC" id="1.7.3.3"/>
    </reaction>
</comment>
<feature type="binding site" evidence="14">
    <location>
        <position position="263"/>
    </location>
    <ligand>
        <name>5-hydroxyisourate</name>
        <dbReference type="ChEBI" id="CHEBI:18072"/>
    </ligand>
</feature>
<dbReference type="AlphaFoldDB" id="A0A2J7RDP2"/>
<evidence type="ECO:0000256" key="11">
    <source>
        <dbReference type="ARBA" id="ARBA00048818"/>
    </source>
</evidence>
<feature type="active site" description="Charge relay system" evidence="13">
    <location>
        <position position="292"/>
    </location>
</feature>
<feature type="binding site" evidence="14">
    <location>
        <position position="264"/>
    </location>
    <ligand>
        <name>5-hydroxyisourate</name>
        <dbReference type="ChEBI" id="CHEBI:18072"/>
    </ligand>
</feature>
<feature type="binding site" evidence="14">
    <location>
        <position position="96"/>
    </location>
    <ligand>
        <name>O2</name>
        <dbReference type="ChEBI" id="CHEBI:15379"/>
    </ligand>
</feature>
<dbReference type="PRINTS" id="PR00093">
    <property type="entry name" value="URICASE"/>
</dbReference>
<dbReference type="FunCoup" id="A0A2J7RDP2">
    <property type="interactions" value="157"/>
</dbReference>
<comment type="subcellular location">
    <subcellularLocation>
        <location evidence="2 12">Peroxisome</location>
    </subcellularLocation>
</comment>
<sequence>MPWSSTRRMKRDSHTNGHLHLAANAEDDRSNSYQGKEYRDSYELGQYGYGKNYVKLLHVHREGSLHTIREYEVDTHLKLQSKKDFIAGDNKDIIATDTQKNIVYVLAKKYGVESPEKFALLVCNHFLYTYRHVVEASVHVEEYPWERLQVDGSDHNHAFIFSPRALRFCMVTHKRNDRPNIIGGLRDLRVLKTTQSAFTDFIQDEYRTLPDTNDRIFSTVVTATWEYSTANGVDFDGVWDTVKECILDKFAGPPDTGIFSPSVQNTLYLAERKILDKVEQIKRIDMSMPNKHYFTLDLSKFPQSVVKGKNEEVYQPVDKPCGIIHATLQRNVQARAKM</sequence>